<feature type="compositionally biased region" description="Pro residues" evidence="1">
    <location>
        <begin position="249"/>
        <end position="360"/>
    </location>
</feature>
<name>A0A9P6ELZ1_9AGAR</name>
<feature type="non-terminal residue" evidence="2">
    <location>
        <position position="1"/>
    </location>
</feature>
<evidence type="ECO:0000313" key="3">
    <source>
        <dbReference type="Proteomes" id="UP000807306"/>
    </source>
</evidence>
<organism evidence="2 3">
    <name type="scientific">Crepidotus variabilis</name>
    <dbReference type="NCBI Taxonomy" id="179855"/>
    <lineage>
        <taxon>Eukaryota</taxon>
        <taxon>Fungi</taxon>
        <taxon>Dikarya</taxon>
        <taxon>Basidiomycota</taxon>
        <taxon>Agaricomycotina</taxon>
        <taxon>Agaricomycetes</taxon>
        <taxon>Agaricomycetidae</taxon>
        <taxon>Agaricales</taxon>
        <taxon>Agaricineae</taxon>
        <taxon>Crepidotaceae</taxon>
        <taxon>Crepidotus</taxon>
    </lineage>
</organism>
<dbReference type="Proteomes" id="UP000807306">
    <property type="component" value="Unassembled WGS sequence"/>
</dbReference>
<dbReference type="OrthoDB" id="2538408at2759"/>
<dbReference type="EMBL" id="MU157832">
    <property type="protein sequence ID" value="KAF9532241.1"/>
    <property type="molecule type" value="Genomic_DNA"/>
</dbReference>
<keyword evidence="3" id="KW-1185">Reference proteome</keyword>
<feature type="compositionally biased region" description="Pro residues" evidence="1">
    <location>
        <begin position="370"/>
        <end position="399"/>
    </location>
</feature>
<evidence type="ECO:0000256" key="1">
    <source>
        <dbReference type="SAM" id="MobiDB-lite"/>
    </source>
</evidence>
<feature type="region of interest" description="Disordered" evidence="1">
    <location>
        <begin position="215"/>
        <end position="406"/>
    </location>
</feature>
<protein>
    <submittedName>
        <fullName evidence="2">Uncharacterized protein</fullName>
    </submittedName>
</protein>
<evidence type="ECO:0000313" key="2">
    <source>
        <dbReference type="EMBL" id="KAF9532241.1"/>
    </source>
</evidence>
<sequence>AIYAVYTSPSHPPIPNHLPTLIVTPHGQPSNILYSYLHTNYNSENYLLTPSPQGDLCVAKLFPPRPREPGKASASDPGHGSSPSSRVVRCEASRNLKWSIANTGVISPIYKLSLPSPDSPDLPLFQISKPNPNAAFWSMFYFAYAGHNIPPKRIEFGKIQKNPPGPNGGGTRISITGKTPEEKAVWQTLGEGNEDCVEWVVLCAALNLLDDEIMKAADKNPPPPTPGGAPNGRPTPVSLRDPGPGGPNGGPPPGSRPGPPGPNGGSMPPPGQRLPPPNGGPMPPGPMGGPPPGGFPPGRFPPGQGPPPNGFPPSQGPPPGFRGPPGPGGPPPPGGYGPPPPGGFPPGRPPQGRPGPPGPGGMPMQMGPGGPMPPPGQGGPPPPGTFGGRPPPGQMPPPSQQQMRRF</sequence>
<comment type="caution">
    <text evidence="2">The sequence shown here is derived from an EMBL/GenBank/DDBJ whole genome shotgun (WGS) entry which is preliminary data.</text>
</comment>
<feature type="region of interest" description="Disordered" evidence="1">
    <location>
        <begin position="66"/>
        <end position="87"/>
    </location>
</feature>
<reference evidence="2" key="1">
    <citation type="submission" date="2020-11" db="EMBL/GenBank/DDBJ databases">
        <authorList>
            <consortium name="DOE Joint Genome Institute"/>
            <person name="Ahrendt S."/>
            <person name="Riley R."/>
            <person name="Andreopoulos W."/>
            <person name="Labutti K."/>
            <person name="Pangilinan J."/>
            <person name="Ruiz-Duenas F.J."/>
            <person name="Barrasa J.M."/>
            <person name="Sanchez-Garcia M."/>
            <person name="Camarero S."/>
            <person name="Miyauchi S."/>
            <person name="Serrano A."/>
            <person name="Linde D."/>
            <person name="Babiker R."/>
            <person name="Drula E."/>
            <person name="Ayuso-Fernandez I."/>
            <person name="Pacheco R."/>
            <person name="Padilla G."/>
            <person name="Ferreira P."/>
            <person name="Barriuso J."/>
            <person name="Kellner H."/>
            <person name="Castanera R."/>
            <person name="Alfaro M."/>
            <person name="Ramirez L."/>
            <person name="Pisabarro A.G."/>
            <person name="Kuo A."/>
            <person name="Tritt A."/>
            <person name="Lipzen A."/>
            <person name="He G."/>
            <person name="Yan M."/>
            <person name="Ng V."/>
            <person name="Cullen D."/>
            <person name="Martin F."/>
            <person name="Rosso M.-N."/>
            <person name="Henrissat B."/>
            <person name="Hibbett D."/>
            <person name="Martinez A.T."/>
            <person name="Grigoriev I.V."/>
        </authorList>
    </citation>
    <scope>NUCLEOTIDE SEQUENCE</scope>
    <source>
        <strain evidence="2">CBS 506.95</strain>
    </source>
</reference>
<accession>A0A9P6ELZ1</accession>
<dbReference type="AlphaFoldDB" id="A0A9P6ELZ1"/>
<gene>
    <name evidence="2" type="ORF">CPB83DRAFT_759670</name>
</gene>
<proteinExistence type="predicted"/>